<name>A0A8G1RSX3_9EURO</name>
<reference evidence="1 2" key="1">
    <citation type="submission" date="2018-02" db="EMBL/GenBank/DDBJ databases">
        <title>The genomes of Aspergillus section Nigri reveals drivers in fungal speciation.</title>
        <authorList>
            <consortium name="DOE Joint Genome Institute"/>
            <person name="Vesth T.C."/>
            <person name="Nybo J."/>
            <person name="Theobald S."/>
            <person name="Brandl J."/>
            <person name="Frisvad J.C."/>
            <person name="Nielsen K.F."/>
            <person name="Lyhne E.K."/>
            <person name="Kogle M.E."/>
            <person name="Kuo A."/>
            <person name="Riley R."/>
            <person name="Clum A."/>
            <person name="Nolan M."/>
            <person name="Lipzen A."/>
            <person name="Salamov A."/>
            <person name="Henrissat B."/>
            <person name="Wiebenga A."/>
            <person name="De vries R.P."/>
            <person name="Grigoriev I.V."/>
            <person name="Mortensen U.H."/>
            <person name="Andersen M.R."/>
            <person name="Baker S.E."/>
        </authorList>
    </citation>
    <scope>NUCLEOTIDE SEQUENCE [LARGE SCALE GENOMIC DNA]</scope>
    <source>
        <strain evidence="1 2">CBS 313.89</strain>
    </source>
</reference>
<accession>A0A8G1RSX3</accession>
<protein>
    <submittedName>
        <fullName evidence="1">Uncharacterized protein</fullName>
    </submittedName>
</protein>
<evidence type="ECO:0000313" key="2">
    <source>
        <dbReference type="Proteomes" id="UP000249789"/>
    </source>
</evidence>
<sequence length="203" mass="22941">MTQPVYFADAEAEYAAGARLRLNTAEWTILSHINEHGAPMEPEDAANFDARPYACARFLVKRHHRDDTQPTQQALMRVYKQIFIVGTESQSAGERARQARQHIPLEEQQGNADRVPGGYIHTIVWNIVPGIRLGDACSAKVFWSLARAEQDLIRDAFQRTLPALRSTGYEPATGTAENLVWDASARKLFVNPLLPGFWFDRDY</sequence>
<dbReference type="RefSeq" id="XP_040802112.1">
    <property type="nucleotide sequence ID" value="XM_040948566.1"/>
</dbReference>
<dbReference type="GeneID" id="63865899"/>
<dbReference type="Proteomes" id="UP000249789">
    <property type="component" value="Unassembled WGS sequence"/>
</dbReference>
<dbReference type="OrthoDB" id="4207132at2759"/>
<keyword evidence="2" id="KW-1185">Reference proteome</keyword>
<evidence type="ECO:0000313" key="1">
    <source>
        <dbReference type="EMBL" id="RAK78102.1"/>
    </source>
</evidence>
<dbReference type="AlphaFoldDB" id="A0A8G1RSX3"/>
<gene>
    <name evidence="1" type="ORF">BO72DRAFT_495636</name>
</gene>
<proteinExistence type="predicted"/>
<organism evidence="1 2">
    <name type="scientific">Aspergillus fijiensis CBS 313.89</name>
    <dbReference type="NCBI Taxonomy" id="1448319"/>
    <lineage>
        <taxon>Eukaryota</taxon>
        <taxon>Fungi</taxon>
        <taxon>Dikarya</taxon>
        <taxon>Ascomycota</taxon>
        <taxon>Pezizomycotina</taxon>
        <taxon>Eurotiomycetes</taxon>
        <taxon>Eurotiomycetidae</taxon>
        <taxon>Eurotiales</taxon>
        <taxon>Aspergillaceae</taxon>
        <taxon>Aspergillus</taxon>
    </lineage>
</organism>
<dbReference type="EMBL" id="KZ824639">
    <property type="protein sequence ID" value="RAK78102.1"/>
    <property type="molecule type" value="Genomic_DNA"/>
</dbReference>
<dbReference type="VEuPathDB" id="FungiDB:BO72DRAFT_495636"/>